<evidence type="ECO:0000313" key="1">
    <source>
        <dbReference type="EMBL" id="RMZ96070.1"/>
    </source>
</evidence>
<protein>
    <submittedName>
        <fullName evidence="1">Uncharacterized protein</fullName>
    </submittedName>
</protein>
<organism evidence="1 2">
    <name type="scientific">Brachionus plicatilis</name>
    <name type="common">Marine rotifer</name>
    <name type="synonym">Brachionus muelleri</name>
    <dbReference type="NCBI Taxonomy" id="10195"/>
    <lineage>
        <taxon>Eukaryota</taxon>
        <taxon>Metazoa</taxon>
        <taxon>Spiralia</taxon>
        <taxon>Gnathifera</taxon>
        <taxon>Rotifera</taxon>
        <taxon>Eurotatoria</taxon>
        <taxon>Monogononta</taxon>
        <taxon>Pseudotrocha</taxon>
        <taxon>Ploima</taxon>
        <taxon>Brachionidae</taxon>
        <taxon>Brachionus</taxon>
    </lineage>
</organism>
<name>A0A3M7PBC0_BRAPC</name>
<reference evidence="1 2" key="1">
    <citation type="journal article" date="2018" name="Sci. Rep.">
        <title>Genomic signatures of local adaptation to the degree of environmental predictability in rotifers.</title>
        <authorList>
            <person name="Franch-Gras L."/>
            <person name="Hahn C."/>
            <person name="Garcia-Roger E.M."/>
            <person name="Carmona M.J."/>
            <person name="Serra M."/>
            <person name="Gomez A."/>
        </authorList>
    </citation>
    <scope>NUCLEOTIDE SEQUENCE [LARGE SCALE GENOMIC DNA]</scope>
    <source>
        <strain evidence="1">HYR1</strain>
    </source>
</reference>
<dbReference type="Proteomes" id="UP000276133">
    <property type="component" value="Unassembled WGS sequence"/>
</dbReference>
<comment type="caution">
    <text evidence="1">The sequence shown here is derived from an EMBL/GenBank/DDBJ whole genome shotgun (WGS) entry which is preliminary data.</text>
</comment>
<evidence type="ECO:0000313" key="2">
    <source>
        <dbReference type="Proteomes" id="UP000276133"/>
    </source>
</evidence>
<sequence length="92" mass="10095">MVVVALAQILYELVYCFLVCFSLRVGEYVVVDGAEAARDVHLGVLGQRQAVCQIQLGNCGCYSQELGNTEHYESRGPPASLGSVHKFETQKM</sequence>
<proteinExistence type="predicted"/>
<keyword evidence="2" id="KW-1185">Reference proteome</keyword>
<gene>
    <name evidence="1" type="ORF">BpHYR1_001198</name>
</gene>
<accession>A0A3M7PBC0</accession>
<dbReference type="EMBL" id="REGN01012311">
    <property type="protein sequence ID" value="RMZ96070.1"/>
    <property type="molecule type" value="Genomic_DNA"/>
</dbReference>
<dbReference type="AlphaFoldDB" id="A0A3M7PBC0"/>